<accession>A0A2W7IQS1</accession>
<feature type="domain" description="Thioredoxin" evidence="5">
    <location>
        <begin position="18"/>
        <end position="181"/>
    </location>
</feature>
<dbReference type="PANTHER" id="PTHR42852">
    <property type="entry name" value="THIOL:DISULFIDE INTERCHANGE PROTEIN DSBE"/>
    <property type="match status" value="1"/>
</dbReference>
<feature type="signal peptide" evidence="4">
    <location>
        <begin position="1"/>
        <end position="28"/>
    </location>
</feature>
<dbReference type="InterPro" id="IPR013766">
    <property type="entry name" value="Thioredoxin_domain"/>
</dbReference>
<dbReference type="Gene3D" id="3.40.30.10">
    <property type="entry name" value="Glutaredoxin"/>
    <property type="match status" value="1"/>
</dbReference>
<keyword evidence="2" id="KW-0201">Cytochrome c-type biogenesis</keyword>
<dbReference type="PROSITE" id="PS00194">
    <property type="entry name" value="THIOREDOXIN_1"/>
    <property type="match status" value="1"/>
</dbReference>
<dbReference type="PROSITE" id="PS51352">
    <property type="entry name" value="THIOREDOXIN_2"/>
    <property type="match status" value="1"/>
</dbReference>
<gene>
    <name evidence="6" type="ORF">C8P66_12210</name>
</gene>
<name>A0A2W7IQS1_9PROT</name>
<comment type="subcellular location">
    <subcellularLocation>
        <location evidence="1">Cell envelope</location>
    </subcellularLocation>
</comment>
<dbReference type="InterPro" id="IPR050553">
    <property type="entry name" value="Thioredoxin_ResA/DsbE_sf"/>
</dbReference>
<evidence type="ECO:0000259" key="5">
    <source>
        <dbReference type="PROSITE" id="PS51352"/>
    </source>
</evidence>
<reference evidence="6 7" key="1">
    <citation type="submission" date="2018-06" db="EMBL/GenBank/DDBJ databases">
        <title>Genomic Encyclopedia of Archaeal and Bacterial Type Strains, Phase II (KMG-II): from individual species to whole genera.</title>
        <authorList>
            <person name="Goeker M."/>
        </authorList>
    </citation>
    <scope>NUCLEOTIDE SEQUENCE [LARGE SCALE GENOMIC DNA]</scope>
    <source>
        <strain evidence="6 7">DSM 24525</strain>
    </source>
</reference>
<dbReference type="EMBL" id="QKYU01000022">
    <property type="protein sequence ID" value="PZW41023.1"/>
    <property type="molecule type" value="Genomic_DNA"/>
</dbReference>
<evidence type="ECO:0000256" key="2">
    <source>
        <dbReference type="ARBA" id="ARBA00022748"/>
    </source>
</evidence>
<sequence length="190" mass="19917">MPFVTRRRAMLASLGTLTMLGAARPAFAAAEGLGRLEESPPKALPEGLAWTDGVGAPAGPAQYAGKILVINLWATWCPPCVAEMPALDRLAAMLGPEGVVVLPLSSDRGGRAQVAPFYERTRLRSLSIWLDPRGAAARALGVRGLPTTVIVDRMGRERARLEGGAAWDQPELVAAIRRLGGAAAAATSQT</sequence>
<dbReference type="GO" id="GO:0017004">
    <property type="term" value="P:cytochrome complex assembly"/>
    <property type="evidence" value="ECO:0007669"/>
    <property type="project" value="UniProtKB-KW"/>
</dbReference>
<dbReference type="AlphaFoldDB" id="A0A2W7IQS1"/>
<dbReference type="InterPro" id="IPR036249">
    <property type="entry name" value="Thioredoxin-like_sf"/>
</dbReference>
<keyword evidence="7" id="KW-1185">Reference proteome</keyword>
<dbReference type="Proteomes" id="UP000249688">
    <property type="component" value="Unassembled WGS sequence"/>
</dbReference>
<protein>
    <submittedName>
        <fullName evidence="6">Thiol-disulfide isomerase/thioredoxin</fullName>
    </submittedName>
</protein>
<keyword evidence="6" id="KW-0413">Isomerase</keyword>
<dbReference type="InterPro" id="IPR017937">
    <property type="entry name" value="Thioredoxin_CS"/>
</dbReference>
<comment type="caution">
    <text evidence="6">The sequence shown here is derived from an EMBL/GenBank/DDBJ whole genome shotgun (WGS) entry which is preliminary data.</text>
</comment>
<dbReference type="GO" id="GO:0030313">
    <property type="term" value="C:cell envelope"/>
    <property type="evidence" value="ECO:0007669"/>
    <property type="project" value="UniProtKB-SubCell"/>
</dbReference>
<keyword evidence="3" id="KW-0676">Redox-active center</keyword>
<organism evidence="6 7">
    <name type="scientific">Humitalea rosea</name>
    <dbReference type="NCBI Taxonomy" id="990373"/>
    <lineage>
        <taxon>Bacteria</taxon>
        <taxon>Pseudomonadati</taxon>
        <taxon>Pseudomonadota</taxon>
        <taxon>Alphaproteobacteria</taxon>
        <taxon>Acetobacterales</taxon>
        <taxon>Roseomonadaceae</taxon>
        <taxon>Humitalea</taxon>
    </lineage>
</organism>
<evidence type="ECO:0000256" key="4">
    <source>
        <dbReference type="SAM" id="SignalP"/>
    </source>
</evidence>
<evidence type="ECO:0000313" key="7">
    <source>
        <dbReference type="Proteomes" id="UP000249688"/>
    </source>
</evidence>
<evidence type="ECO:0000313" key="6">
    <source>
        <dbReference type="EMBL" id="PZW41023.1"/>
    </source>
</evidence>
<dbReference type="GO" id="GO:0016853">
    <property type="term" value="F:isomerase activity"/>
    <property type="evidence" value="ECO:0007669"/>
    <property type="project" value="UniProtKB-KW"/>
</dbReference>
<dbReference type="Pfam" id="PF08534">
    <property type="entry name" value="Redoxin"/>
    <property type="match status" value="1"/>
</dbReference>
<dbReference type="GO" id="GO:0015036">
    <property type="term" value="F:disulfide oxidoreductase activity"/>
    <property type="evidence" value="ECO:0007669"/>
    <property type="project" value="UniProtKB-ARBA"/>
</dbReference>
<evidence type="ECO:0000256" key="1">
    <source>
        <dbReference type="ARBA" id="ARBA00004196"/>
    </source>
</evidence>
<dbReference type="PANTHER" id="PTHR42852:SF13">
    <property type="entry name" value="PROTEIN DIPZ"/>
    <property type="match status" value="1"/>
</dbReference>
<feature type="chain" id="PRO_5016099720" evidence="4">
    <location>
        <begin position="29"/>
        <end position="190"/>
    </location>
</feature>
<dbReference type="InterPro" id="IPR013740">
    <property type="entry name" value="Redoxin"/>
</dbReference>
<dbReference type="CDD" id="cd02966">
    <property type="entry name" value="TlpA_like_family"/>
    <property type="match status" value="1"/>
</dbReference>
<keyword evidence="4" id="KW-0732">Signal</keyword>
<dbReference type="SUPFAM" id="SSF52833">
    <property type="entry name" value="Thioredoxin-like"/>
    <property type="match status" value="1"/>
</dbReference>
<evidence type="ECO:0000256" key="3">
    <source>
        <dbReference type="ARBA" id="ARBA00023284"/>
    </source>
</evidence>
<proteinExistence type="predicted"/>